<dbReference type="AlphaFoldDB" id="F8P0E5"/>
<dbReference type="HOGENOM" id="CLU_013093_3_0_1"/>
<evidence type="ECO:0000256" key="7">
    <source>
        <dbReference type="RuleBase" id="RU361168"/>
    </source>
</evidence>
<dbReference type="InterPro" id="IPR017853">
    <property type="entry name" value="GH"/>
</dbReference>
<dbReference type="InterPro" id="IPR002241">
    <property type="entry name" value="Glyco_hydro_27"/>
</dbReference>
<evidence type="ECO:0000256" key="3">
    <source>
        <dbReference type="ARBA" id="ARBA00012755"/>
    </source>
</evidence>
<dbReference type="CDD" id="cd04081">
    <property type="entry name" value="CBM35_galactosidase-like"/>
    <property type="match status" value="1"/>
</dbReference>
<dbReference type="PANTHER" id="PTHR11452">
    <property type="entry name" value="ALPHA-GALACTOSIDASE/ALPHA-N-ACETYLGALACTOSAMINIDASE"/>
    <property type="match status" value="1"/>
</dbReference>
<dbReference type="Gene3D" id="2.60.120.260">
    <property type="entry name" value="Galactose-binding domain-like"/>
    <property type="match status" value="1"/>
</dbReference>
<dbReference type="Gene3D" id="2.60.40.1180">
    <property type="entry name" value="Golgi alpha-mannosidase II"/>
    <property type="match status" value="1"/>
</dbReference>
<dbReference type="InterPro" id="IPR041233">
    <property type="entry name" value="Melibiase_C"/>
</dbReference>
<organism>
    <name type="scientific">Serpula lacrymans var. lacrymans (strain S7.9)</name>
    <name type="common">Dry rot fungus</name>
    <dbReference type="NCBI Taxonomy" id="578457"/>
    <lineage>
        <taxon>Eukaryota</taxon>
        <taxon>Fungi</taxon>
        <taxon>Dikarya</taxon>
        <taxon>Basidiomycota</taxon>
        <taxon>Agaricomycotina</taxon>
        <taxon>Agaricomycetes</taxon>
        <taxon>Agaricomycetidae</taxon>
        <taxon>Boletales</taxon>
        <taxon>Coniophorineae</taxon>
        <taxon>Serpulaceae</taxon>
        <taxon>Serpula</taxon>
    </lineage>
</organism>
<dbReference type="Proteomes" id="UP000008064">
    <property type="component" value="Unassembled WGS sequence"/>
</dbReference>
<feature type="domain" description="Alpha galactosidase C-terminal" evidence="8">
    <location>
        <begin position="349"/>
        <end position="410"/>
    </location>
</feature>
<dbReference type="Gene3D" id="3.20.20.70">
    <property type="entry name" value="Aldolase class I"/>
    <property type="match status" value="1"/>
</dbReference>
<dbReference type="InterPro" id="IPR013785">
    <property type="entry name" value="Aldolase_TIM"/>
</dbReference>
<dbReference type="CDD" id="cd14792">
    <property type="entry name" value="GH27"/>
    <property type="match status" value="1"/>
</dbReference>
<dbReference type="SUPFAM" id="SSF51445">
    <property type="entry name" value="(Trans)glycosidases"/>
    <property type="match status" value="1"/>
</dbReference>
<comment type="catalytic activity">
    <reaction evidence="1 7">
        <text>Hydrolysis of terminal, non-reducing alpha-D-galactose residues in alpha-D-galactosides, including galactose oligosaccharides, galactomannans and galactolipids.</text>
        <dbReference type="EC" id="3.2.1.22"/>
    </reaction>
</comment>
<reference evidence="9" key="1">
    <citation type="submission" date="2011-04" db="EMBL/GenBank/DDBJ databases">
        <title>Evolution of plant cell wall degrading machinery underlies the functional diversity of forest fungi.</title>
        <authorList>
            <consortium name="US DOE Joint Genome Institute (JGI-PGF)"/>
            <person name="Eastwood D.C."/>
            <person name="Floudas D."/>
            <person name="Binder M."/>
            <person name="Majcherczyk A."/>
            <person name="Schneider P."/>
            <person name="Aerts A."/>
            <person name="Asiegbu F.O."/>
            <person name="Baker S.E."/>
            <person name="Barry K."/>
            <person name="Bendiksby M."/>
            <person name="Blumentritt M."/>
            <person name="Coutinho P.M."/>
            <person name="Cullen D."/>
            <person name="Cullen D."/>
            <person name="Gathman A."/>
            <person name="Goodell B."/>
            <person name="Henrissat B."/>
            <person name="Ihrmark K."/>
            <person name="Kauserud H."/>
            <person name="Kohler A."/>
            <person name="LaButti K."/>
            <person name="Lapidus A."/>
            <person name="Lavin J.L."/>
            <person name="Lee Y.-H."/>
            <person name="Lindquist E."/>
            <person name="Lilly W."/>
            <person name="Lucas S."/>
            <person name="Morin E."/>
            <person name="Murat C."/>
            <person name="Oguiza J.A."/>
            <person name="Park J."/>
            <person name="Pisabarro A.G."/>
            <person name="Riley R."/>
            <person name="Rosling A."/>
            <person name="Salamov A."/>
            <person name="Schmidt O."/>
            <person name="Schmutz J."/>
            <person name="Skrede I."/>
            <person name="Stenlid J."/>
            <person name="Wiebenga A."/>
            <person name="Xie X."/>
            <person name="Kues U."/>
            <person name="Hibbett D.S."/>
            <person name="Hoffmeister D."/>
            <person name="Hogberg N."/>
            <person name="Martin F."/>
            <person name="Grigoriev I.V."/>
            <person name="Watkinson S.C."/>
        </authorList>
    </citation>
    <scope>NUCLEOTIDE SEQUENCE</scope>
    <source>
        <strain evidence="9">S7.9</strain>
    </source>
</reference>
<dbReference type="RefSeq" id="XP_007319920.1">
    <property type="nucleotide sequence ID" value="XM_007319858.1"/>
</dbReference>
<dbReference type="GeneID" id="18815195"/>
<sequence length="562" mass="60696">MEILESPGLDIFSDSETFVALQALAFVGLNNDLERTPAMGWNPYNAFLCSTTEEQYLTAASNLIDTGLKSLGYEYFNFDCGWQGTNRTASGTITWNETRIPSGIPALGQHVHGLGFKFGVYSDAGYYSCDFVNGQAHWIGSLGYELSDAKTFTSWGADYLKYDNCYSVSPTDFVDDYPPIRLEVIVFSFPSSNNADSSKSKPHYTAMRDALAGTGRPVAFSMCEWGVQDPARWAPAVGNSWRIANDIGPPPSWDNVFRIINQVVPITGFAGPGAWNDLDLLEVGNEGLSVAEQASHFAFWAAAKSPLLVSTDLTSPAESTLTILKNTRIIALNQDPLGTSITFKRRYTNDYDVWAGPLADGSTVAVLLNWQNSSRSLTFDLSDVGFESAEAIDLWTGDNLAAHGSLVLKLADGAEAPAPSFFYYPAAASSSVIAGGASTRVVNSTVTVVGYIGMGGTLTFTNVDGGTTGGTKLVSLDYINADYTFTNTACSNCRNAWVSVNGGEAVQVQMPISGQSWDIKFSGYYVGLSDFIPGANNTVEFSNPNNAWAPDMQFENCYCRNE</sequence>
<evidence type="ECO:0000256" key="4">
    <source>
        <dbReference type="ARBA" id="ARBA00022729"/>
    </source>
</evidence>
<evidence type="ECO:0000256" key="1">
    <source>
        <dbReference type="ARBA" id="ARBA00001255"/>
    </source>
</evidence>
<dbReference type="PRINTS" id="PR00740">
    <property type="entry name" value="GLHYDRLASE27"/>
</dbReference>
<dbReference type="EMBL" id="GL945435">
    <property type="protein sequence ID" value="EGO24158.1"/>
    <property type="molecule type" value="Genomic_DNA"/>
</dbReference>
<accession>F8P0E5</accession>
<dbReference type="GO" id="GO:0004557">
    <property type="term" value="F:alpha-galactosidase activity"/>
    <property type="evidence" value="ECO:0007669"/>
    <property type="project" value="UniProtKB-EC"/>
</dbReference>
<dbReference type="PANTHER" id="PTHR11452:SF75">
    <property type="entry name" value="ALPHA-GALACTOSIDASE MEL1"/>
    <property type="match status" value="1"/>
</dbReference>
<dbReference type="Pfam" id="PF16499">
    <property type="entry name" value="Melibiase_2"/>
    <property type="match status" value="2"/>
</dbReference>
<dbReference type="Pfam" id="PF17801">
    <property type="entry name" value="Melibiase_C"/>
    <property type="match status" value="1"/>
</dbReference>
<dbReference type="SUPFAM" id="SSF51011">
    <property type="entry name" value="Glycosyl hydrolase domain"/>
    <property type="match status" value="1"/>
</dbReference>
<dbReference type="GO" id="GO:0005975">
    <property type="term" value="P:carbohydrate metabolic process"/>
    <property type="evidence" value="ECO:0007669"/>
    <property type="project" value="InterPro"/>
</dbReference>
<dbReference type="KEGG" id="sla:SERLADRAFT_439461"/>
<dbReference type="FunFam" id="3.20.20.70:FF:000197">
    <property type="entry name" value="Alpha-galactosidase"/>
    <property type="match status" value="1"/>
</dbReference>
<evidence type="ECO:0000259" key="8">
    <source>
        <dbReference type="Pfam" id="PF17801"/>
    </source>
</evidence>
<evidence type="ECO:0000313" key="9">
    <source>
        <dbReference type="EMBL" id="EGO24158.1"/>
    </source>
</evidence>
<keyword evidence="7" id="KW-1015">Disulfide bond</keyword>
<name>F8P0E5_SERL9</name>
<keyword evidence="5 7" id="KW-0378">Hydrolase</keyword>
<protein>
    <recommendedName>
        <fullName evidence="3 7">Alpha-galactosidase</fullName>
        <ecNumber evidence="3 7">3.2.1.22</ecNumber>
    </recommendedName>
    <alternativeName>
        <fullName evidence="7">Melibiase</fullName>
    </alternativeName>
</protein>
<gene>
    <name evidence="9" type="ORF">SERLADRAFT_439461</name>
</gene>
<evidence type="ECO:0000256" key="2">
    <source>
        <dbReference type="ARBA" id="ARBA00009743"/>
    </source>
</evidence>
<proteinExistence type="inferred from homology"/>
<dbReference type="OrthoDB" id="5795902at2759"/>
<comment type="similarity">
    <text evidence="2 7">Belongs to the glycosyl hydrolase 27 family.</text>
</comment>
<evidence type="ECO:0000256" key="5">
    <source>
        <dbReference type="ARBA" id="ARBA00022801"/>
    </source>
</evidence>
<keyword evidence="4" id="KW-0732">Signal</keyword>
<evidence type="ECO:0000256" key="6">
    <source>
        <dbReference type="ARBA" id="ARBA00023295"/>
    </source>
</evidence>
<dbReference type="EC" id="3.2.1.22" evidence="3 7"/>
<keyword evidence="6 7" id="KW-0326">Glycosidase</keyword>
<dbReference type="InterPro" id="IPR013780">
    <property type="entry name" value="Glyco_hydro_b"/>
</dbReference>